<feature type="region of interest" description="Disordered" evidence="1">
    <location>
        <begin position="1"/>
        <end position="54"/>
    </location>
</feature>
<feature type="compositionally biased region" description="Acidic residues" evidence="1">
    <location>
        <begin position="485"/>
        <end position="501"/>
    </location>
</feature>
<dbReference type="EMBL" id="LWDF02000219">
    <property type="protein sequence ID" value="KAE8252089.1"/>
    <property type="molecule type" value="Genomic_DNA"/>
</dbReference>
<sequence>MVESWSQNGEGQTAGPTAGASSVRSSHPSHAPDSKRPRLEPSHSVSGQGPTPSTAAESAAIRFFNVPELLSLVLRHFDYERTELIVLSSVSKRMRANVLPRLVETLNVPFTKAKDARIYLESEPGLASHVRYLRLWDDVGRHYWNLRPLPDERIPMQYRNQVPPIQPRDMWEQLRNLMSLLHTNTNAKYGQMPMIDLSIGLSSIGHLYTHADQNPGFFEKLVALRLMDDFRPSEHLERPRKPDTTGRQVNHSVHRLLEKNANDLEDFIQMVCKVQDEVGSTTFQFFGITASASVFGNFDRVRFLPCLSQEALIPLAKRIRHLSIVLDQVSGLDVLAYRSLLAPEWPQIQTFDIRIDWEQQVWNETLEKTTLSFCQRHPTLTRAGVEIHERGDPYWRNSTLPQLTACSLKINDLDYDAREANLEFLLRHNNIRELSLAEFQVHEDGELMSDHEPLRKSLRFLRAGPYAVRHFLRRNTRLRHVQVMGDEEAEPDSDDSEDGYNDEGPTKWSIFPDGRSYSSITCIDYIFNMLSIDHVFDNIVSILCPTQLPNLKELSIYVWDGCCEDVRDSTHLSALLIKQLFEQLEGCAELRAVRVGCDGVDDLPSDDQLNEMVQVLPPRLEYLTWHVPFKPTTHHYRVVRTGPLGRAAEGAGTTRPTRTRAPSQKAVQAQAQVKARTKLNTAKPELEERKKSRTARLEKLPNSFRPKVEKGTGLWEDLDDQRRCTTLFDHTGDKPVLRYAWR</sequence>
<evidence type="ECO:0000313" key="2">
    <source>
        <dbReference type="EMBL" id="KAE8252089.1"/>
    </source>
</evidence>
<dbReference type="Proteomes" id="UP000077521">
    <property type="component" value="Unassembled WGS sequence"/>
</dbReference>
<feature type="region of interest" description="Disordered" evidence="1">
    <location>
        <begin position="681"/>
        <end position="701"/>
    </location>
</feature>
<accession>A0A177TCH9</accession>
<feature type="compositionally biased region" description="Polar residues" evidence="1">
    <location>
        <begin position="43"/>
        <end position="54"/>
    </location>
</feature>
<feature type="region of interest" description="Disordered" evidence="1">
    <location>
        <begin position="484"/>
        <end position="506"/>
    </location>
</feature>
<name>A0A177TCH9_9BASI</name>
<keyword evidence="3" id="KW-1185">Reference proteome</keyword>
<reference evidence="2" key="2">
    <citation type="journal article" date="2019" name="IMA Fungus">
        <title>Genome sequencing and comparison of five Tilletia species to identify candidate genes for the detection of regulated species infecting wheat.</title>
        <authorList>
            <person name="Nguyen H.D.T."/>
            <person name="Sultana T."/>
            <person name="Kesanakurti P."/>
            <person name="Hambleton S."/>
        </authorList>
    </citation>
    <scope>NUCLEOTIDE SEQUENCE</scope>
    <source>
        <strain evidence="2">DAOMC 236416</strain>
    </source>
</reference>
<proteinExistence type="predicted"/>
<organism evidence="2 3">
    <name type="scientific">Tilletia indica</name>
    <dbReference type="NCBI Taxonomy" id="43049"/>
    <lineage>
        <taxon>Eukaryota</taxon>
        <taxon>Fungi</taxon>
        <taxon>Dikarya</taxon>
        <taxon>Basidiomycota</taxon>
        <taxon>Ustilaginomycotina</taxon>
        <taxon>Exobasidiomycetes</taxon>
        <taxon>Tilletiales</taxon>
        <taxon>Tilletiaceae</taxon>
        <taxon>Tilletia</taxon>
    </lineage>
</organism>
<evidence type="ECO:0000256" key="1">
    <source>
        <dbReference type="SAM" id="MobiDB-lite"/>
    </source>
</evidence>
<feature type="compositionally biased region" description="Basic and acidic residues" evidence="1">
    <location>
        <begin position="30"/>
        <end position="41"/>
    </location>
</feature>
<reference evidence="2" key="1">
    <citation type="submission" date="2016-04" db="EMBL/GenBank/DDBJ databases">
        <authorList>
            <person name="Nguyen H.D."/>
            <person name="Samba Siva P."/>
            <person name="Cullis J."/>
            <person name="Levesque C.A."/>
            <person name="Hambleton S."/>
        </authorList>
    </citation>
    <scope>NUCLEOTIDE SEQUENCE</scope>
    <source>
        <strain evidence="2">DAOMC 236416</strain>
    </source>
</reference>
<feature type="compositionally biased region" description="Basic and acidic residues" evidence="1">
    <location>
        <begin position="684"/>
        <end position="699"/>
    </location>
</feature>
<feature type="compositionally biased region" description="Polar residues" evidence="1">
    <location>
        <begin position="1"/>
        <end position="28"/>
    </location>
</feature>
<evidence type="ECO:0000313" key="3">
    <source>
        <dbReference type="Proteomes" id="UP000077521"/>
    </source>
</evidence>
<comment type="caution">
    <text evidence="2">The sequence shown here is derived from an EMBL/GenBank/DDBJ whole genome shotgun (WGS) entry which is preliminary data.</text>
</comment>
<dbReference type="AlphaFoldDB" id="A0A177TCH9"/>
<gene>
    <name evidence="2" type="ORF">A4X13_0g3714</name>
</gene>
<protein>
    <submittedName>
        <fullName evidence="2">Uncharacterized protein</fullName>
    </submittedName>
</protein>